<dbReference type="NCBIfam" id="NF045637">
    <property type="entry name" value="carotdesatCrtDProt"/>
    <property type="match status" value="1"/>
</dbReference>
<protein>
    <submittedName>
        <fullName evidence="7">1-hydroxycarotenoid 3,4-desaturase</fullName>
    </submittedName>
</protein>
<dbReference type="Pfam" id="PF01593">
    <property type="entry name" value="Amino_oxidase"/>
    <property type="match status" value="1"/>
</dbReference>
<proteinExistence type="inferred from homology"/>
<evidence type="ECO:0000256" key="4">
    <source>
        <dbReference type="ARBA" id="ARBA00023002"/>
    </source>
</evidence>
<comment type="pathway">
    <text evidence="1 5">Carotenoid biosynthesis.</text>
</comment>
<gene>
    <name evidence="7" type="ORF">SAMN05421783_11329</name>
</gene>
<dbReference type="InterPro" id="IPR002937">
    <property type="entry name" value="Amino_oxidase"/>
</dbReference>
<comment type="similarity">
    <text evidence="2 5">Belongs to the carotenoid/retinoid oxidoreductase family.</text>
</comment>
<reference evidence="8" key="1">
    <citation type="submission" date="2016-10" db="EMBL/GenBank/DDBJ databases">
        <authorList>
            <person name="Varghese N."/>
            <person name="Submissions S."/>
        </authorList>
    </citation>
    <scope>NUCLEOTIDE SEQUENCE [LARGE SCALE GENOMIC DNA]</scope>
    <source>
        <strain evidence="8">DSM 217</strain>
    </source>
</reference>
<keyword evidence="4 5" id="KW-0560">Oxidoreductase</keyword>
<dbReference type="NCBIfam" id="TIGR02734">
    <property type="entry name" value="crtI_fam"/>
    <property type="match status" value="1"/>
</dbReference>
<dbReference type="InterPro" id="IPR054841">
    <property type="entry name" value="carotdesatCrtD"/>
</dbReference>
<dbReference type="RefSeq" id="WP_093033251.1">
    <property type="nucleotide sequence ID" value="NZ_FNNZ01000013.1"/>
</dbReference>
<dbReference type="AlphaFoldDB" id="A0A1H2YJ55"/>
<evidence type="ECO:0000256" key="1">
    <source>
        <dbReference type="ARBA" id="ARBA00004829"/>
    </source>
</evidence>
<dbReference type="Gene3D" id="3.50.50.60">
    <property type="entry name" value="FAD/NAD(P)-binding domain"/>
    <property type="match status" value="2"/>
</dbReference>
<dbReference type="InterPro" id="IPR008150">
    <property type="entry name" value="Phytoene_DH_bac_CS"/>
</dbReference>
<dbReference type="STRING" id="1058.SAMN05421783_11329"/>
<organism evidence="7 8">
    <name type="scientific">Thiocapsa roseopersicina</name>
    <dbReference type="NCBI Taxonomy" id="1058"/>
    <lineage>
        <taxon>Bacteria</taxon>
        <taxon>Pseudomonadati</taxon>
        <taxon>Pseudomonadota</taxon>
        <taxon>Gammaproteobacteria</taxon>
        <taxon>Chromatiales</taxon>
        <taxon>Chromatiaceae</taxon>
        <taxon>Thiocapsa</taxon>
    </lineage>
</organism>
<dbReference type="EMBL" id="FNNZ01000013">
    <property type="protein sequence ID" value="SDX05015.1"/>
    <property type="molecule type" value="Genomic_DNA"/>
</dbReference>
<dbReference type="PANTHER" id="PTHR43734">
    <property type="entry name" value="PHYTOENE DESATURASE"/>
    <property type="match status" value="1"/>
</dbReference>
<dbReference type="InterPro" id="IPR014105">
    <property type="entry name" value="Carotenoid/retinoid_OxRdtase"/>
</dbReference>
<dbReference type="Proteomes" id="UP000198816">
    <property type="component" value="Unassembled WGS sequence"/>
</dbReference>
<evidence type="ECO:0000313" key="7">
    <source>
        <dbReference type="EMBL" id="SDX05015.1"/>
    </source>
</evidence>
<accession>A0A1H2YJ55</accession>
<dbReference type="OrthoDB" id="9774675at2"/>
<dbReference type="GO" id="GO:0016627">
    <property type="term" value="F:oxidoreductase activity, acting on the CH-CH group of donors"/>
    <property type="evidence" value="ECO:0007669"/>
    <property type="project" value="UniProtKB-ARBA"/>
</dbReference>
<feature type="domain" description="Amine oxidase" evidence="6">
    <location>
        <begin position="13"/>
        <end position="491"/>
    </location>
</feature>
<dbReference type="PANTHER" id="PTHR43734:SF7">
    <property type="entry name" value="4,4'-DIAPONEUROSPORENE OXYGENASE"/>
    <property type="match status" value="1"/>
</dbReference>
<dbReference type="InterPro" id="IPR036188">
    <property type="entry name" value="FAD/NAD-bd_sf"/>
</dbReference>
<evidence type="ECO:0000256" key="3">
    <source>
        <dbReference type="ARBA" id="ARBA00022746"/>
    </source>
</evidence>
<evidence type="ECO:0000259" key="6">
    <source>
        <dbReference type="Pfam" id="PF01593"/>
    </source>
</evidence>
<evidence type="ECO:0000256" key="2">
    <source>
        <dbReference type="ARBA" id="ARBA00006046"/>
    </source>
</evidence>
<name>A0A1H2YJ55_THIRO</name>
<keyword evidence="8" id="KW-1185">Reference proteome</keyword>
<dbReference type="PROSITE" id="PS00982">
    <property type="entry name" value="PHYTOENE_DH"/>
    <property type="match status" value="1"/>
</dbReference>
<evidence type="ECO:0000313" key="8">
    <source>
        <dbReference type="Proteomes" id="UP000198816"/>
    </source>
</evidence>
<dbReference type="SUPFAM" id="SSF51905">
    <property type="entry name" value="FAD/NAD(P)-binding domain"/>
    <property type="match status" value="1"/>
</dbReference>
<dbReference type="GO" id="GO:0016117">
    <property type="term" value="P:carotenoid biosynthetic process"/>
    <property type="evidence" value="ECO:0007669"/>
    <property type="project" value="UniProtKB-KW"/>
</dbReference>
<sequence>MPTEKVIVVGAGIGGLVTAVQLASRGLEVRVLERAAAPGGKMREVAVGGRHIDAGPTVFTMRWIFEEIFAEAGASLTDYLTLEPFEILARHAWSEHERFDLYADEERTIEAIGDFAGAAEAKRYRGFCEHARTIFETLDGPFIRSSRPNPVSLVSRCGISGFPGLRRIKPFDSLWQSLGEHFKDQRLRQLFGRYSTYCGSSPFLAPATLMLIAHVERQGVWSVEGGMHQTAVALARLAESLGASITYGADVAEILVERGRARGVRLGSGEQLQADAVVFNGDVAALADGHLGAGVGQAVAKTAPSERSLSAITWSLVARTEGFPLLRHSVFFCRDYPAEFEDIFRRGQVPREGTVYVCAQDRGAHDDAAPQGPERLLCLLNAPAKGDRHPFDTAEIEQCEQRAFSLLERCGLQVHRTPETSVVTTPAGFNQLFPATGGALYGQASHGWRASFTRPPSRSKVPGLYLAGGSAHPGAGVPMAAMSGRLAAATLLADLAST</sequence>
<evidence type="ECO:0000256" key="5">
    <source>
        <dbReference type="RuleBase" id="RU362075"/>
    </source>
</evidence>
<keyword evidence="3 5" id="KW-0125">Carotenoid biosynthesis</keyword>